<reference evidence="1 2" key="1">
    <citation type="submission" date="2022-04" db="EMBL/GenBank/DDBJ databases">
        <title>Positive selection, recombination, and allopatry shape intraspecific diversity of widespread and dominant cyanobacteria.</title>
        <authorList>
            <person name="Wei J."/>
            <person name="Shu W."/>
            <person name="Hu C."/>
        </authorList>
    </citation>
    <scope>NUCLEOTIDE SEQUENCE [LARGE SCALE GENOMIC DNA]</scope>
    <source>
        <strain evidence="1 2">GB2-A4</strain>
    </source>
</reference>
<gene>
    <name evidence="1" type="ORF">NC998_26200</name>
</gene>
<dbReference type="RefSeq" id="WP_190443556.1">
    <property type="nucleotide sequence ID" value="NZ_JAMPKM010000035.1"/>
</dbReference>
<evidence type="ECO:0008006" key="3">
    <source>
        <dbReference type="Google" id="ProtNLM"/>
    </source>
</evidence>
<evidence type="ECO:0000313" key="2">
    <source>
        <dbReference type="Proteomes" id="UP001464891"/>
    </source>
</evidence>
<organism evidence="1 2">
    <name type="scientific">Trichocoleus desertorum GB2-A4</name>
    <dbReference type="NCBI Taxonomy" id="2933944"/>
    <lineage>
        <taxon>Bacteria</taxon>
        <taxon>Bacillati</taxon>
        <taxon>Cyanobacteriota</taxon>
        <taxon>Cyanophyceae</taxon>
        <taxon>Leptolyngbyales</taxon>
        <taxon>Trichocoleusaceae</taxon>
        <taxon>Trichocoleus</taxon>
    </lineage>
</organism>
<name>A0ABV0JFQ1_9CYAN</name>
<accession>A0ABV0JFQ1</accession>
<proteinExistence type="predicted"/>
<dbReference type="EMBL" id="JAMPKM010000035">
    <property type="protein sequence ID" value="MEP0820586.1"/>
    <property type="molecule type" value="Genomic_DNA"/>
</dbReference>
<protein>
    <recommendedName>
        <fullName evidence="3">Cysteine-rich CPCC domain-containing protein</fullName>
    </recommendedName>
</protein>
<sequence length="116" mass="13106">MRRKVPECDRCILYAHNPHLICTVHPEGVSGDACLDFEHDPTAAPEELWEPEGASYYNSELIVTPKQQWSRLEQLALLDSHPMFTGRCPKCETGIALKIPTVHWDCGLCGWKDDSV</sequence>
<evidence type="ECO:0000313" key="1">
    <source>
        <dbReference type="EMBL" id="MEP0820586.1"/>
    </source>
</evidence>
<keyword evidence="2" id="KW-1185">Reference proteome</keyword>
<comment type="caution">
    <text evidence="1">The sequence shown here is derived from an EMBL/GenBank/DDBJ whole genome shotgun (WGS) entry which is preliminary data.</text>
</comment>
<dbReference type="Proteomes" id="UP001464891">
    <property type="component" value="Unassembled WGS sequence"/>
</dbReference>